<dbReference type="EMBL" id="CP015193">
    <property type="protein sequence ID" value="ASJ15652.1"/>
    <property type="molecule type" value="Genomic_DNA"/>
</dbReference>
<accession>A0A160VTG7</accession>
<dbReference type="AlphaFoldDB" id="A0A160VTG7"/>
<keyword evidence="4" id="KW-1185">Reference proteome</keyword>
<dbReference type="GeneID" id="33320995"/>
<sequence length="142" mass="16178">MLSQCNKAKEGGCRKLYELAKNLPRLILVDFDIAINLGDPEVILEAIDAWEEHEKELRKLYEYIKNVKGEELPIIPVFPSPTLDSLPQGEGILAIDITNIFLYTFKSEDLGTNKDEIKKILGKEVNKVEEVIELMRCCDVQD</sequence>
<dbReference type="Proteomes" id="UP000093069">
    <property type="component" value="Chromosome I"/>
</dbReference>
<dbReference type="OrthoDB" id="376542at2157"/>
<reference evidence="2" key="1">
    <citation type="submission" date="2016-01" db="EMBL/GenBank/DDBJ databases">
        <authorList>
            <person name="Oliw E.H."/>
        </authorList>
    </citation>
    <scope>NUCLEOTIDE SEQUENCE</scope>
    <source>
        <strain evidence="2">1</strain>
    </source>
</reference>
<reference evidence="3" key="2">
    <citation type="submission" date="2016-01" db="EMBL/GenBank/DDBJ databases">
        <authorList>
            <person name="Vorgias C.E."/>
        </authorList>
    </citation>
    <scope>NUCLEOTIDE SEQUENCE [LARGE SCALE GENOMIC DNA]</scope>
</reference>
<evidence type="ECO:0000313" key="4">
    <source>
        <dbReference type="Proteomes" id="UP000250189"/>
    </source>
</evidence>
<dbReference type="RefSeq" id="WP_068575699.1">
    <property type="nucleotide sequence ID" value="NZ_CP015193.1"/>
</dbReference>
<evidence type="ECO:0000313" key="1">
    <source>
        <dbReference type="EMBL" id="ASJ15652.1"/>
    </source>
</evidence>
<reference evidence="1 4" key="3">
    <citation type="submission" date="2016-04" db="EMBL/GenBank/DDBJ databases">
        <title>Complete genome sequence of Thermococcus chitonophagus type strain GC74.</title>
        <authorList>
            <person name="Oger P.M."/>
        </authorList>
    </citation>
    <scope>NUCLEOTIDE SEQUENCE [LARGE SCALE GENOMIC DNA]</scope>
    <source>
        <strain evidence="1 4">GC74</strain>
    </source>
</reference>
<evidence type="ECO:0000313" key="3">
    <source>
        <dbReference type="Proteomes" id="UP000093069"/>
    </source>
</evidence>
<organism evidence="2 3">
    <name type="scientific">Thermococcus chitonophagus</name>
    <dbReference type="NCBI Taxonomy" id="54262"/>
    <lineage>
        <taxon>Archaea</taxon>
        <taxon>Methanobacteriati</taxon>
        <taxon>Methanobacteriota</taxon>
        <taxon>Thermococci</taxon>
        <taxon>Thermococcales</taxon>
        <taxon>Thermococcaceae</taxon>
        <taxon>Thermococcus</taxon>
    </lineage>
</organism>
<evidence type="ECO:0000313" key="2">
    <source>
        <dbReference type="EMBL" id="CUX76861.1"/>
    </source>
</evidence>
<dbReference type="STRING" id="54262.CHITON_0082"/>
<protein>
    <submittedName>
        <fullName evidence="2">Uncharacterized protein</fullName>
    </submittedName>
</protein>
<proteinExistence type="predicted"/>
<dbReference type="Proteomes" id="UP000250189">
    <property type="component" value="Chromosome"/>
</dbReference>
<gene>
    <name evidence="1" type="ORF">A3L04_00455</name>
    <name evidence="2" type="ORF">CHITON_0082</name>
</gene>
<dbReference type="KEGG" id="tch:CHITON_0082"/>
<name>A0A160VTG7_9EURY</name>
<dbReference type="EMBL" id="LN999010">
    <property type="protein sequence ID" value="CUX76861.1"/>
    <property type="molecule type" value="Genomic_DNA"/>
</dbReference>